<protein>
    <submittedName>
        <fullName evidence="1">Uncharacterized protein</fullName>
    </submittedName>
</protein>
<dbReference type="EMBL" id="LAZR01034689">
    <property type="protein sequence ID" value="KKL44626.1"/>
    <property type="molecule type" value="Genomic_DNA"/>
</dbReference>
<comment type="caution">
    <text evidence="1">The sequence shown here is derived from an EMBL/GenBank/DDBJ whole genome shotgun (WGS) entry which is preliminary data.</text>
</comment>
<organism evidence="1">
    <name type="scientific">marine sediment metagenome</name>
    <dbReference type="NCBI Taxonomy" id="412755"/>
    <lineage>
        <taxon>unclassified sequences</taxon>
        <taxon>metagenomes</taxon>
        <taxon>ecological metagenomes</taxon>
    </lineage>
</organism>
<name>A0A0F9CT80_9ZZZZ</name>
<accession>A0A0F9CT80</accession>
<proteinExistence type="predicted"/>
<dbReference type="AlphaFoldDB" id="A0A0F9CT80"/>
<evidence type="ECO:0000313" key="1">
    <source>
        <dbReference type="EMBL" id="KKL44626.1"/>
    </source>
</evidence>
<gene>
    <name evidence="1" type="ORF">LCGC14_2363770</name>
</gene>
<sequence>MSEWLDNLKVGDRVIIQGRLAIADSVSTVERFTKTLIIIKSGIKFRKDGHAPGQWPTAMLTEPTPERLDVIRQRNLAYYLKTLRWRDLPLAKLVEVHGLLTKGT</sequence>
<reference evidence="1" key="1">
    <citation type="journal article" date="2015" name="Nature">
        <title>Complex archaea that bridge the gap between prokaryotes and eukaryotes.</title>
        <authorList>
            <person name="Spang A."/>
            <person name="Saw J.H."/>
            <person name="Jorgensen S.L."/>
            <person name="Zaremba-Niedzwiedzka K."/>
            <person name="Martijn J."/>
            <person name="Lind A.E."/>
            <person name="van Eijk R."/>
            <person name="Schleper C."/>
            <person name="Guy L."/>
            <person name="Ettema T.J."/>
        </authorList>
    </citation>
    <scope>NUCLEOTIDE SEQUENCE</scope>
</reference>